<dbReference type="Proteomes" id="UP001303115">
    <property type="component" value="Unassembled WGS sequence"/>
</dbReference>
<keyword evidence="4" id="KW-1185">Reference proteome</keyword>
<evidence type="ECO:0000259" key="2">
    <source>
        <dbReference type="PROSITE" id="PS00028"/>
    </source>
</evidence>
<dbReference type="AlphaFoldDB" id="A0AAN6P8R4"/>
<dbReference type="PROSITE" id="PS00028">
    <property type="entry name" value="ZINC_FINGER_C2H2_1"/>
    <property type="match status" value="1"/>
</dbReference>
<dbReference type="PANTHER" id="PTHR46179:SF19">
    <property type="entry name" value="C2H2 FINGER DOMAIN TRANSCRIPTION FACTOR (EUROFUNG)-RELATED"/>
    <property type="match status" value="1"/>
</dbReference>
<reference evidence="4" key="1">
    <citation type="journal article" date="2023" name="Mol. Phylogenet. Evol.">
        <title>Genome-scale phylogeny and comparative genomics of the fungal order Sordariales.</title>
        <authorList>
            <person name="Hensen N."/>
            <person name="Bonometti L."/>
            <person name="Westerberg I."/>
            <person name="Brannstrom I.O."/>
            <person name="Guillou S."/>
            <person name="Cros-Aarteil S."/>
            <person name="Calhoun S."/>
            <person name="Haridas S."/>
            <person name="Kuo A."/>
            <person name="Mondo S."/>
            <person name="Pangilinan J."/>
            <person name="Riley R."/>
            <person name="LaButti K."/>
            <person name="Andreopoulos B."/>
            <person name="Lipzen A."/>
            <person name="Chen C."/>
            <person name="Yan M."/>
            <person name="Daum C."/>
            <person name="Ng V."/>
            <person name="Clum A."/>
            <person name="Steindorff A."/>
            <person name="Ohm R.A."/>
            <person name="Martin F."/>
            <person name="Silar P."/>
            <person name="Natvig D.O."/>
            <person name="Lalanne C."/>
            <person name="Gautier V."/>
            <person name="Ament-Velasquez S.L."/>
            <person name="Kruys A."/>
            <person name="Hutchinson M.I."/>
            <person name="Powell A.J."/>
            <person name="Barry K."/>
            <person name="Miller A.N."/>
            <person name="Grigoriev I.V."/>
            <person name="Debuchy R."/>
            <person name="Gladieux P."/>
            <person name="Hiltunen Thoren M."/>
            <person name="Johannesson H."/>
        </authorList>
    </citation>
    <scope>NUCLEOTIDE SEQUENCE [LARGE SCALE GENOMIC DNA]</scope>
    <source>
        <strain evidence="4">CBS 284.82</strain>
    </source>
</reference>
<accession>A0AAN6P8R4</accession>
<protein>
    <recommendedName>
        <fullName evidence="2">C2H2-type domain-containing protein</fullName>
    </recommendedName>
</protein>
<dbReference type="PANTHER" id="PTHR46179">
    <property type="entry name" value="ZINC FINGER PROTEIN"/>
    <property type="match status" value="1"/>
</dbReference>
<feature type="region of interest" description="Disordered" evidence="1">
    <location>
        <begin position="23"/>
        <end position="48"/>
    </location>
</feature>
<comment type="caution">
    <text evidence="3">The sequence shown here is derived from an EMBL/GenBank/DDBJ whole genome shotgun (WGS) entry which is preliminary data.</text>
</comment>
<dbReference type="EMBL" id="MU854766">
    <property type="protein sequence ID" value="KAK4031547.1"/>
    <property type="molecule type" value="Genomic_DNA"/>
</dbReference>
<gene>
    <name evidence="3" type="ORF">C8A01DRAFT_21251</name>
</gene>
<evidence type="ECO:0000256" key="1">
    <source>
        <dbReference type="SAM" id="MobiDB-lite"/>
    </source>
</evidence>
<dbReference type="InterPro" id="IPR051061">
    <property type="entry name" value="Zinc_finger_trans_reg"/>
</dbReference>
<name>A0AAN6P8R4_9PEZI</name>
<proteinExistence type="predicted"/>
<dbReference type="InterPro" id="IPR013087">
    <property type="entry name" value="Znf_C2H2_type"/>
</dbReference>
<organism evidence="3 4">
    <name type="scientific">Parachaetomium inaequale</name>
    <dbReference type="NCBI Taxonomy" id="2588326"/>
    <lineage>
        <taxon>Eukaryota</taxon>
        <taxon>Fungi</taxon>
        <taxon>Dikarya</taxon>
        <taxon>Ascomycota</taxon>
        <taxon>Pezizomycotina</taxon>
        <taxon>Sordariomycetes</taxon>
        <taxon>Sordariomycetidae</taxon>
        <taxon>Sordariales</taxon>
        <taxon>Chaetomiaceae</taxon>
        <taxon>Parachaetomium</taxon>
    </lineage>
</organism>
<evidence type="ECO:0000313" key="3">
    <source>
        <dbReference type="EMBL" id="KAK4031547.1"/>
    </source>
</evidence>
<dbReference type="GO" id="GO:0006357">
    <property type="term" value="P:regulation of transcription by RNA polymerase II"/>
    <property type="evidence" value="ECO:0007669"/>
    <property type="project" value="TreeGrafter"/>
</dbReference>
<dbReference type="SMART" id="SM00355">
    <property type="entry name" value="ZnF_C2H2"/>
    <property type="match status" value="2"/>
</dbReference>
<sequence length="189" mass="21614">MPWTASVPTPVQVLQYPQRAVPTASNVSAARTKPGSTDRVATESVYNGSPQQPLNTRINGIYTCTYSGCTLRFDIQKQLQEHKKNNHWRAHSLNNTTSVASTLLNTQDGPHRCDRINPSTNKPYNTVFSRPYDLTRHKDTIHNAGKQKIRCDLYTDEKSYSRADALSRHYRMSHPEDFLRKQHRGRGFE</sequence>
<feature type="domain" description="C2H2-type" evidence="2">
    <location>
        <begin position="64"/>
        <end position="87"/>
    </location>
</feature>
<evidence type="ECO:0000313" key="4">
    <source>
        <dbReference type="Proteomes" id="UP001303115"/>
    </source>
</evidence>
<dbReference type="GO" id="GO:0005634">
    <property type="term" value="C:nucleus"/>
    <property type="evidence" value="ECO:0007669"/>
    <property type="project" value="TreeGrafter"/>
</dbReference>
<dbReference type="Gene3D" id="3.30.160.60">
    <property type="entry name" value="Classic Zinc Finger"/>
    <property type="match status" value="1"/>
</dbReference>